<reference evidence="2 3" key="1">
    <citation type="submission" date="2023-09" db="EMBL/GenBank/DDBJ databases">
        <title>Pangenome analysis of Batrachochytrium dendrobatidis and related Chytrids.</title>
        <authorList>
            <person name="Yacoub M.N."/>
            <person name="Stajich J.E."/>
            <person name="James T.Y."/>
        </authorList>
    </citation>
    <scope>NUCLEOTIDE SEQUENCE [LARGE SCALE GENOMIC DNA]</scope>
    <source>
        <strain evidence="2 3">JEL0888</strain>
    </source>
</reference>
<organism evidence="2 3">
    <name type="scientific">Polyrhizophydium stewartii</name>
    <dbReference type="NCBI Taxonomy" id="2732419"/>
    <lineage>
        <taxon>Eukaryota</taxon>
        <taxon>Fungi</taxon>
        <taxon>Fungi incertae sedis</taxon>
        <taxon>Chytridiomycota</taxon>
        <taxon>Chytridiomycota incertae sedis</taxon>
        <taxon>Chytridiomycetes</taxon>
        <taxon>Rhizophydiales</taxon>
        <taxon>Rhizophydiales incertae sedis</taxon>
        <taxon>Polyrhizophydium</taxon>
    </lineage>
</organism>
<dbReference type="InterPro" id="IPR036322">
    <property type="entry name" value="WD40_repeat_dom_sf"/>
</dbReference>
<dbReference type="SMART" id="SM00320">
    <property type="entry name" value="WD40"/>
    <property type="match status" value="2"/>
</dbReference>
<dbReference type="Proteomes" id="UP001527925">
    <property type="component" value="Unassembled WGS sequence"/>
</dbReference>
<sequence>MPSGPDDEAWSLACGFKDGVIRRWHLKRHAANTEAEPLAQFDSVSDWATSVDGCDFAGVFVSGSWDCQVRIWDSTTGQLRRVLQRADSSSAIMSLVKAGRTVVAGCYNGSLAVWSL</sequence>
<proteinExistence type="predicted"/>
<dbReference type="Pfam" id="PF00400">
    <property type="entry name" value="WD40"/>
    <property type="match status" value="1"/>
</dbReference>
<comment type="caution">
    <text evidence="2">The sequence shown here is derived from an EMBL/GenBank/DDBJ whole genome shotgun (WGS) entry which is preliminary data.</text>
</comment>
<protein>
    <submittedName>
        <fullName evidence="2">F-box/WD repeat-containing protein 10</fullName>
    </submittedName>
</protein>
<dbReference type="InterPro" id="IPR001680">
    <property type="entry name" value="WD40_rpt"/>
</dbReference>
<name>A0ABR4N857_9FUNG</name>
<evidence type="ECO:0000256" key="1">
    <source>
        <dbReference type="PROSITE-ProRule" id="PRU00221"/>
    </source>
</evidence>
<accession>A0ABR4N857</accession>
<keyword evidence="1" id="KW-0853">WD repeat</keyword>
<gene>
    <name evidence="2" type="primary">FBXW10</name>
    <name evidence="2" type="ORF">HK105_204659</name>
</gene>
<dbReference type="InterPro" id="IPR015943">
    <property type="entry name" value="WD40/YVTN_repeat-like_dom_sf"/>
</dbReference>
<evidence type="ECO:0000313" key="3">
    <source>
        <dbReference type="Proteomes" id="UP001527925"/>
    </source>
</evidence>
<dbReference type="SUPFAM" id="SSF50978">
    <property type="entry name" value="WD40 repeat-like"/>
    <property type="match status" value="1"/>
</dbReference>
<dbReference type="EMBL" id="JADGIZ020000021">
    <property type="protein sequence ID" value="KAL2915713.1"/>
    <property type="molecule type" value="Genomic_DNA"/>
</dbReference>
<keyword evidence="3" id="KW-1185">Reference proteome</keyword>
<dbReference type="PROSITE" id="PS50082">
    <property type="entry name" value="WD_REPEATS_2"/>
    <property type="match status" value="1"/>
</dbReference>
<dbReference type="Gene3D" id="2.130.10.10">
    <property type="entry name" value="YVTN repeat-like/Quinoprotein amine dehydrogenase"/>
    <property type="match status" value="1"/>
</dbReference>
<evidence type="ECO:0000313" key="2">
    <source>
        <dbReference type="EMBL" id="KAL2915713.1"/>
    </source>
</evidence>
<feature type="repeat" description="WD" evidence="1">
    <location>
        <begin position="60"/>
        <end position="82"/>
    </location>
</feature>